<name>A0ACB9RYR7_9MYRT</name>
<gene>
    <name evidence="1" type="ORF">MLD38_009369</name>
</gene>
<sequence>MSDAGGFDRAEECADQSQAPVRVKRKRRAHRKEFVGWGSRELIEFLESVGRETDRVIPQHDVVRIITSYVNDNGLINPAKKKRIICDYRLLSLFGKKSIGKNKIYDLLGAHYAENNKDSGSDEDDNLLWGSDDYDAPEKQVSRVSEGMPKPKRRVVERPESCFANIVPENLKLVYLRRSLIGDLMKNLDGFEEKLVGCFVRTKSDPNDFLQKNPFLISEVTGVKMASRGAEADAEVLFQVAGLIKDVPLPKLSDDNFTEEECTDLRRRVNEGLIKRPTVVGLEAKARLLHEDITRNWLSRELAKLDTLIDRANEKGWRKELSEYLDRRKLLRSPDEQSRLLTEMPKVIADDLERDPSTAEDDIRGDGGGTDGSPTVVLGQSLGTTKPAGSSEANALPVKPSSKNFTEFWFPVLLEEPKEQPEIDRNRQVLGVQANFNSAPASFAHTKVHINPPGENLRNEDTRQVEEGKSLKHINNENSNNGLKPPTIDLTGKEDDEIEIERPRGNTRQIDHNLLSMGWHYLDPQGYVQGPFTLELLQIWSNAGYFPKDFKVWMTGQHPSNAVKLTEILFRQMFLK</sequence>
<dbReference type="Proteomes" id="UP001057402">
    <property type="component" value="Chromosome 3"/>
</dbReference>
<comment type="caution">
    <text evidence="1">The sequence shown here is derived from an EMBL/GenBank/DDBJ whole genome shotgun (WGS) entry which is preliminary data.</text>
</comment>
<reference evidence="2" key="1">
    <citation type="journal article" date="2023" name="Front. Plant Sci.">
        <title>Chromosomal-level genome assembly of Melastoma candidum provides insights into trichome evolution.</title>
        <authorList>
            <person name="Zhong Y."/>
            <person name="Wu W."/>
            <person name="Sun C."/>
            <person name="Zou P."/>
            <person name="Liu Y."/>
            <person name="Dai S."/>
            <person name="Zhou R."/>
        </authorList>
    </citation>
    <scope>NUCLEOTIDE SEQUENCE [LARGE SCALE GENOMIC DNA]</scope>
</reference>
<evidence type="ECO:0000313" key="1">
    <source>
        <dbReference type="EMBL" id="KAI4383543.1"/>
    </source>
</evidence>
<keyword evidence="2" id="KW-1185">Reference proteome</keyword>
<proteinExistence type="predicted"/>
<protein>
    <submittedName>
        <fullName evidence="1">Uncharacterized protein</fullName>
    </submittedName>
</protein>
<accession>A0ACB9RYR7</accession>
<organism evidence="1 2">
    <name type="scientific">Melastoma candidum</name>
    <dbReference type="NCBI Taxonomy" id="119954"/>
    <lineage>
        <taxon>Eukaryota</taxon>
        <taxon>Viridiplantae</taxon>
        <taxon>Streptophyta</taxon>
        <taxon>Embryophyta</taxon>
        <taxon>Tracheophyta</taxon>
        <taxon>Spermatophyta</taxon>
        <taxon>Magnoliopsida</taxon>
        <taxon>eudicotyledons</taxon>
        <taxon>Gunneridae</taxon>
        <taxon>Pentapetalae</taxon>
        <taxon>rosids</taxon>
        <taxon>malvids</taxon>
        <taxon>Myrtales</taxon>
        <taxon>Melastomataceae</taxon>
        <taxon>Melastomatoideae</taxon>
        <taxon>Melastomateae</taxon>
        <taxon>Melastoma</taxon>
    </lineage>
</organism>
<dbReference type="EMBL" id="CM042882">
    <property type="protein sequence ID" value="KAI4383543.1"/>
    <property type="molecule type" value="Genomic_DNA"/>
</dbReference>
<evidence type="ECO:0000313" key="2">
    <source>
        <dbReference type="Proteomes" id="UP001057402"/>
    </source>
</evidence>